<keyword evidence="2" id="KW-0812">Transmembrane</keyword>
<organism evidence="3 4">
    <name type="scientific">Rubrivirga marina</name>
    <dbReference type="NCBI Taxonomy" id="1196024"/>
    <lineage>
        <taxon>Bacteria</taxon>
        <taxon>Pseudomonadati</taxon>
        <taxon>Rhodothermota</taxon>
        <taxon>Rhodothermia</taxon>
        <taxon>Rhodothermales</taxon>
        <taxon>Rubricoccaceae</taxon>
        <taxon>Rubrivirga</taxon>
    </lineage>
</organism>
<evidence type="ECO:0000313" key="3">
    <source>
        <dbReference type="EMBL" id="PAP77460.1"/>
    </source>
</evidence>
<evidence type="ECO:0000256" key="2">
    <source>
        <dbReference type="SAM" id="Phobius"/>
    </source>
</evidence>
<reference evidence="3 4" key="1">
    <citation type="submission" date="2016-11" db="EMBL/GenBank/DDBJ databases">
        <title>Study of marine rhodopsin-containing bacteria.</title>
        <authorList>
            <person name="Yoshizawa S."/>
            <person name="Kumagai Y."/>
            <person name="Kogure K."/>
        </authorList>
    </citation>
    <scope>NUCLEOTIDE SEQUENCE [LARGE SCALE GENOMIC DNA]</scope>
    <source>
        <strain evidence="3 4">SAORIC-28</strain>
    </source>
</reference>
<accession>A0A271J280</accession>
<gene>
    <name evidence="3" type="ORF">BSZ37_13950</name>
</gene>
<dbReference type="Proteomes" id="UP000216339">
    <property type="component" value="Unassembled WGS sequence"/>
</dbReference>
<dbReference type="EMBL" id="MQWD01000001">
    <property type="protein sequence ID" value="PAP77460.1"/>
    <property type="molecule type" value="Genomic_DNA"/>
</dbReference>
<feature type="transmembrane region" description="Helical" evidence="2">
    <location>
        <begin position="81"/>
        <end position="105"/>
    </location>
</feature>
<keyword evidence="2" id="KW-0472">Membrane</keyword>
<keyword evidence="4" id="KW-1185">Reference proteome</keyword>
<comment type="caution">
    <text evidence="3">The sequence shown here is derived from an EMBL/GenBank/DDBJ whole genome shotgun (WGS) entry which is preliminary data.</text>
</comment>
<feature type="region of interest" description="Disordered" evidence="1">
    <location>
        <begin position="1"/>
        <end position="27"/>
    </location>
</feature>
<sequence length="175" mass="18959">MLPARIEHPSPTLEPGARPVSESRMLPPHQSKMERVTGHLAALSADLREWTELRVDLVKRQIEGVQAKIERLEHYLDAANLLIPAAVLALTALFFLLVTIALGIGALIGSVWGGFAILTLLLVVAAVVLGWLGMRKVREAQAIAVEAKKRDQGDRIRDPAALRESQAASARNAAV</sequence>
<evidence type="ECO:0000256" key="1">
    <source>
        <dbReference type="SAM" id="MobiDB-lite"/>
    </source>
</evidence>
<evidence type="ECO:0000313" key="4">
    <source>
        <dbReference type="Proteomes" id="UP000216339"/>
    </source>
</evidence>
<dbReference type="AlphaFoldDB" id="A0A271J280"/>
<feature type="transmembrane region" description="Helical" evidence="2">
    <location>
        <begin position="111"/>
        <end position="132"/>
    </location>
</feature>
<keyword evidence="2" id="KW-1133">Transmembrane helix</keyword>
<dbReference type="Pfam" id="PF07332">
    <property type="entry name" value="Phage_holin_3_6"/>
    <property type="match status" value="1"/>
</dbReference>
<protein>
    <recommendedName>
        <fullName evidence="5">Phage holin family protein</fullName>
    </recommendedName>
</protein>
<proteinExistence type="predicted"/>
<dbReference type="InterPro" id="IPR009937">
    <property type="entry name" value="Phage_holin_3_6"/>
</dbReference>
<name>A0A271J280_9BACT</name>
<evidence type="ECO:0008006" key="5">
    <source>
        <dbReference type="Google" id="ProtNLM"/>
    </source>
</evidence>